<dbReference type="GO" id="GO:0016491">
    <property type="term" value="F:oxidoreductase activity"/>
    <property type="evidence" value="ECO:0007669"/>
    <property type="project" value="UniProtKB-KW"/>
</dbReference>
<proteinExistence type="predicted"/>
<dbReference type="InterPro" id="IPR023753">
    <property type="entry name" value="FAD/NAD-binding_dom"/>
</dbReference>
<evidence type="ECO:0000256" key="2">
    <source>
        <dbReference type="ARBA" id="ARBA00022630"/>
    </source>
</evidence>
<evidence type="ECO:0000313" key="7">
    <source>
        <dbReference type="EMBL" id="KNC80953.1"/>
    </source>
</evidence>
<feature type="domain" description="FAD/NAD(P)-binding" evidence="6">
    <location>
        <begin position="41"/>
        <end position="204"/>
    </location>
</feature>
<evidence type="ECO:0000313" key="8">
    <source>
        <dbReference type="Proteomes" id="UP000054560"/>
    </source>
</evidence>
<dbReference type="PANTHER" id="PTHR48467:SF1">
    <property type="entry name" value="GLUTAMATE SYNTHASE 1 [NADH], CHLOROPLASTIC-LIKE"/>
    <property type="match status" value="1"/>
</dbReference>
<sequence>MWSLSHGVLRIVRAGRYNRLRPACALQWNKRTLSTQRAPLRVCVVGSGPGGFYTAQRLAKVIEDVEIDIFERLPVPYGLVRFGVAPDHPEVKNVIHHFDRLMTENKKVRFLGNVNVGVDVTMGDLRKHYSAVVLAYGADDDKQFGIKGEDAQGVVSARSFVGWYNGAPEHAQLQVDLSKVESVVILGQGNVALDCARLLLAPVSELAKTDVCTHAVRALEKSSIRKVHIVGRRGPMQAAFTIKELREMTKLPDTTVYMTER</sequence>
<dbReference type="STRING" id="667725.A0A0L0FYB0"/>
<name>A0A0L0FYB0_9EUKA</name>
<dbReference type="SUPFAM" id="SSF51971">
    <property type="entry name" value="Nucleotide-binding domain"/>
    <property type="match status" value="1"/>
</dbReference>
<comment type="cofactor">
    <cofactor evidence="1">
        <name>FAD</name>
        <dbReference type="ChEBI" id="CHEBI:57692"/>
    </cofactor>
</comment>
<keyword evidence="2" id="KW-0285">Flavoprotein</keyword>
<evidence type="ECO:0000256" key="4">
    <source>
        <dbReference type="ARBA" id="ARBA00022857"/>
    </source>
</evidence>
<dbReference type="Gene3D" id="3.50.50.60">
    <property type="entry name" value="FAD/NAD(P)-binding domain"/>
    <property type="match status" value="1"/>
</dbReference>
<organism evidence="7 8">
    <name type="scientific">Sphaeroforma arctica JP610</name>
    <dbReference type="NCBI Taxonomy" id="667725"/>
    <lineage>
        <taxon>Eukaryota</taxon>
        <taxon>Ichthyosporea</taxon>
        <taxon>Ichthyophonida</taxon>
        <taxon>Sphaeroforma</taxon>
    </lineage>
</organism>
<dbReference type="InterPro" id="IPR055275">
    <property type="entry name" value="Ferredox_Rdtase"/>
</dbReference>
<dbReference type="InterPro" id="IPR036188">
    <property type="entry name" value="FAD/NAD-bd_sf"/>
</dbReference>
<dbReference type="EMBL" id="KQ242086">
    <property type="protein sequence ID" value="KNC80953.1"/>
    <property type="molecule type" value="Genomic_DNA"/>
</dbReference>
<protein>
    <recommendedName>
        <fullName evidence="6">FAD/NAD(P)-binding domain-containing protein</fullName>
    </recommendedName>
</protein>
<dbReference type="GeneID" id="25907206"/>
<reference evidence="7 8" key="1">
    <citation type="submission" date="2011-02" db="EMBL/GenBank/DDBJ databases">
        <title>The Genome Sequence of Sphaeroforma arctica JP610.</title>
        <authorList>
            <consortium name="The Broad Institute Genome Sequencing Platform"/>
            <person name="Russ C."/>
            <person name="Cuomo C."/>
            <person name="Young S.K."/>
            <person name="Zeng Q."/>
            <person name="Gargeya S."/>
            <person name="Alvarado L."/>
            <person name="Berlin A."/>
            <person name="Chapman S.B."/>
            <person name="Chen Z."/>
            <person name="Freedman E."/>
            <person name="Gellesch M."/>
            <person name="Goldberg J."/>
            <person name="Griggs A."/>
            <person name="Gujja S."/>
            <person name="Heilman E."/>
            <person name="Heiman D."/>
            <person name="Howarth C."/>
            <person name="Mehta T."/>
            <person name="Neiman D."/>
            <person name="Pearson M."/>
            <person name="Roberts A."/>
            <person name="Saif S."/>
            <person name="Shea T."/>
            <person name="Shenoy N."/>
            <person name="Sisk P."/>
            <person name="Stolte C."/>
            <person name="Sykes S."/>
            <person name="White J."/>
            <person name="Yandava C."/>
            <person name="Burger G."/>
            <person name="Gray M.W."/>
            <person name="Holland P.W.H."/>
            <person name="King N."/>
            <person name="Lang F.B.F."/>
            <person name="Roger A.J."/>
            <person name="Ruiz-Trillo I."/>
            <person name="Haas B."/>
            <person name="Nusbaum C."/>
            <person name="Birren B."/>
        </authorList>
    </citation>
    <scope>NUCLEOTIDE SEQUENCE [LARGE SCALE GENOMIC DNA]</scope>
    <source>
        <strain evidence="7 8">JP610</strain>
    </source>
</reference>
<dbReference type="PRINTS" id="PR00419">
    <property type="entry name" value="ADXRDTASE"/>
</dbReference>
<gene>
    <name evidence="7" type="ORF">SARC_06702</name>
</gene>
<dbReference type="Proteomes" id="UP000054560">
    <property type="component" value="Unassembled WGS sequence"/>
</dbReference>
<dbReference type="eggNOG" id="KOG1800">
    <property type="taxonomic scope" value="Eukaryota"/>
</dbReference>
<accession>A0A0L0FYB0</accession>
<evidence type="ECO:0000256" key="5">
    <source>
        <dbReference type="ARBA" id="ARBA00023002"/>
    </source>
</evidence>
<dbReference type="RefSeq" id="XP_014154855.1">
    <property type="nucleotide sequence ID" value="XM_014299380.1"/>
</dbReference>
<keyword evidence="5" id="KW-0560">Oxidoreductase</keyword>
<dbReference type="Pfam" id="PF07992">
    <property type="entry name" value="Pyr_redox_2"/>
    <property type="match status" value="1"/>
</dbReference>
<evidence type="ECO:0000259" key="6">
    <source>
        <dbReference type="Pfam" id="PF07992"/>
    </source>
</evidence>
<dbReference type="AlphaFoldDB" id="A0A0L0FYB0"/>
<dbReference type="OrthoDB" id="333024at2759"/>
<keyword evidence="3" id="KW-0274">FAD</keyword>
<evidence type="ECO:0000256" key="3">
    <source>
        <dbReference type="ARBA" id="ARBA00022827"/>
    </source>
</evidence>
<keyword evidence="8" id="KW-1185">Reference proteome</keyword>
<dbReference type="PANTHER" id="PTHR48467">
    <property type="entry name" value="GLUTAMATE SYNTHASE 1 [NADH], CHLOROPLASTIC-LIKE"/>
    <property type="match status" value="1"/>
</dbReference>
<keyword evidence="4" id="KW-0521">NADP</keyword>
<evidence type="ECO:0000256" key="1">
    <source>
        <dbReference type="ARBA" id="ARBA00001974"/>
    </source>
</evidence>